<dbReference type="InterPro" id="IPR037053">
    <property type="entry name" value="Phage_tail_collar_dom_sf"/>
</dbReference>
<dbReference type="EMBL" id="FOKY01000028">
    <property type="protein sequence ID" value="SFB95925.1"/>
    <property type="molecule type" value="Genomic_DNA"/>
</dbReference>
<sequence>MTNLTKHHYYKGEVVSPENLNASFGYPDRIRDSLVNELLGYGIISGFEVTESNNLELKIGPGLAYNLAGERLVLNEEKILSINDLLPTSGTKTVVLGIKPGFIKTDPVTDTEGNVVYTTWTPTVEISVDESLTDYYFPLASVTLNSQGITGIIQTYNLFSLPLIEDICNPVGTVTAMMRTNPPSAKWKLMNGDQLAKTEFPKLYTLFQAEIPSLIVDENTLRLPNLIDTGRFLRQAPPGVSIDVSQA</sequence>
<dbReference type="AlphaFoldDB" id="A0A1I1F963"/>
<evidence type="ECO:0000313" key="1">
    <source>
        <dbReference type="EMBL" id="SFB95925.1"/>
    </source>
</evidence>
<keyword evidence="2" id="KW-1185">Reference proteome</keyword>
<name>A0A1I1F963_BREAD</name>
<reference evidence="2" key="1">
    <citation type="submission" date="2016-10" db="EMBL/GenBank/DDBJ databases">
        <authorList>
            <person name="Varghese N."/>
            <person name="Submissions S."/>
        </authorList>
    </citation>
    <scope>NUCLEOTIDE SEQUENCE [LARGE SCALE GENOMIC DNA]</scope>
    <source>
        <strain evidence="2">ATCC 43811</strain>
    </source>
</reference>
<gene>
    <name evidence="1" type="ORF">SAMN02745150_01444</name>
</gene>
<dbReference type="Proteomes" id="UP000240042">
    <property type="component" value="Unassembled WGS sequence"/>
</dbReference>
<dbReference type="Gene3D" id="3.90.1340.10">
    <property type="entry name" value="Phage tail collar domain"/>
    <property type="match status" value="1"/>
</dbReference>
<accession>A0A1I1F963</accession>
<dbReference type="RefSeq" id="WP_143280478.1">
    <property type="nucleotide sequence ID" value="NZ_FOKY01000028.1"/>
</dbReference>
<evidence type="ECO:0000313" key="2">
    <source>
        <dbReference type="Proteomes" id="UP000240042"/>
    </source>
</evidence>
<protein>
    <submittedName>
        <fullName evidence="1">Uncharacterized protein</fullName>
    </submittedName>
</protein>
<organism evidence="1 2">
    <name type="scientific">Brevinema andersonii</name>
    <dbReference type="NCBI Taxonomy" id="34097"/>
    <lineage>
        <taxon>Bacteria</taxon>
        <taxon>Pseudomonadati</taxon>
        <taxon>Spirochaetota</taxon>
        <taxon>Spirochaetia</taxon>
        <taxon>Brevinematales</taxon>
        <taxon>Brevinemataceae</taxon>
        <taxon>Brevinema</taxon>
    </lineage>
</organism>
<dbReference type="SUPFAM" id="SSF88874">
    <property type="entry name" value="Receptor-binding domain of short tail fibre protein gp12"/>
    <property type="match status" value="1"/>
</dbReference>
<proteinExistence type="predicted"/>
<feature type="non-terminal residue" evidence="1">
    <location>
        <position position="247"/>
    </location>
</feature>